<keyword evidence="2" id="KW-1185">Reference proteome</keyword>
<comment type="caution">
    <text evidence="1">The sequence shown here is derived from an EMBL/GenBank/DDBJ whole genome shotgun (WGS) entry which is preliminary data.</text>
</comment>
<evidence type="ECO:0000313" key="2">
    <source>
        <dbReference type="Proteomes" id="UP000214746"/>
    </source>
</evidence>
<proteinExistence type="predicted"/>
<gene>
    <name evidence="1" type="ORF">CBW46_003885</name>
</gene>
<dbReference type="EMBL" id="NHRJ02000002">
    <property type="protein sequence ID" value="PZE21582.1"/>
    <property type="molecule type" value="Genomic_DNA"/>
</dbReference>
<dbReference type="AlphaFoldDB" id="A0A2W1P1G2"/>
<name>A0A2W1P1G2_PAEXE</name>
<sequence length="168" mass="18900">MLFIYNDFAGTHTTVLAAAYHLQKLDPTREPTREEILACHNFNKLAFSDRGKLYFHGIDEDGNKVYTMGRGISTILVPGIYNLIDMLIEEKAINEKIILSDTSPTVPFRMRCGGLLSLWMKIDVLGVPLLVAGARQAYQVIAQLVRHTKNTANTTTSQLVMLENKQFK</sequence>
<dbReference type="InterPro" id="IPR021525">
    <property type="entry name" value="DUF3189"/>
</dbReference>
<dbReference type="Proteomes" id="UP000214746">
    <property type="component" value="Unassembled WGS sequence"/>
</dbReference>
<dbReference type="Pfam" id="PF11385">
    <property type="entry name" value="DUF3189"/>
    <property type="match status" value="1"/>
</dbReference>
<evidence type="ECO:0000313" key="1">
    <source>
        <dbReference type="EMBL" id="PZE21582.1"/>
    </source>
</evidence>
<dbReference type="RefSeq" id="WP_089198724.1">
    <property type="nucleotide sequence ID" value="NZ_NHRJ02000002.1"/>
</dbReference>
<dbReference type="OrthoDB" id="1680616at2"/>
<protein>
    <submittedName>
        <fullName evidence="1">DUF3189 family protein</fullName>
    </submittedName>
</protein>
<accession>A0A2W1P1G2</accession>
<reference evidence="1" key="1">
    <citation type="submission" date="2018-06" db="EMBL/GenBank/DDBJ databases">
        <title>Paenibacillus xerothermodurans sp. nov. an extremely dry heat resistant spore forming bacterium isolated from the soil of Cape Canaveral, Florida.</title>
        <authorList>
            <person name="Seuylemezian A."/>
            <person name="Kaur N."/>
            <person name="Patil P."/>
            <person name="Patil P."/>
            <person name="Mayilraj S."/>
            <person name="Vaishampayan P."/>
        </authorList>
    </citation>
    <scope>NUCLEOTIDE SEQUENCE [LARGE SCALE GENOMIC DNA]</scope>
    <source>
        <strain evidence="1">ATCC 27380</strain>
    </source>
</reference>
<organism evidence="1 2">
    <name type="scientific">Paenibacillus xerothermodurans</name>
    <dbReference type="NCBI Taxonomy" id="1977292"/>
    <lineage>
        <taxon>Bacteria</taxon>
        <taxon>Bacillati</taxon>
        <taxon>Bacillota</taxon>
        <taxon>Bacilli</taxon>
        <taxon>Bacillales</taxon>
        <taxon>Paenibacillaceae</taxon>
        <taxon>Paenibacillus</taxon>
    </lineage>
</organism>